<dbReference type="EMBL" id="CP020474">
    <property type="protein sequence ID" value="ARE82653.1"/>
    <property type="molecule type" value="Genomic_DNA"/>
</dbReference>
<dbReference type="SMART" id="SM00988">
    <property type="entry name" value="UreE_N"/>
    <property type="match status" value="1"/>
</dbReference>
<organism evidence="2 3">
    <name type="scientific">Roseovarius mucosus</name>
    <dbReference type="NCBI Taxonomy" id="215743"/>
    <lineage>
        <taxon>Bacteria</taxon>
        <taxon>Pseudomonadati</taxon>
        <taxon>Pseudomonadota</taxon>
        <taxon>Alphaproteobacteria</taxon>
        <taxon>Rhodobacterales</taxon>
        <taxon>Roseobacteraceae</taxon>
        <taxon>Roseovarius</taxon>
    </lineage>
</organism>
<dbReference type="OrthoDB" id="7376380at2"/>
<sequence>MNIFSDIIGAADQPGFREDLHRLDHAHAVDHLRLSRSDLARRRFRGLTDAGREIAIALPRSQQLFDGAILELKASAALVVRVETEDWLRFVARDAATALRLGYFAGNLHWRVRFEGDVLLIAVETERRVYLDRLEPMIQSGEIRPLRTAEVAVP</sequence>
<evidence type="ECO:0000313" key="2">
    <source>
        <dbReference type="EMBL" id="ARE82653.1"/>
    </source>
</evidence>
<dbReference type="KEGG" id="rmm:ROSMUCSMR3_01158"/>
<dbReference type="SUPFAM" id="SSF69287">
    <property type="entry name" value="Urease metallochaperone UreE, N-terminal domain"/>
    <property type="match status" value="1"/>
</dbReference>
<dbReference type="NCBIfam" id="NF009752">
    <property type="entry name" value="PRK13261.1-2"/>
    <property type="match status" value="1"/>
</dbReference>
<accession>A0A1V0RLI6</accession>
<name>A0A1V0RLI6_9RHOB</name>
<dbReference type="AlphaFoldDB" id="A0A1V0RLI6"/>
<evidence type="ECO:0000313" key="3">
    <source>
        <dbReference type="Proteomes" id="UP000192273"/>
    </source>
</evidence>
<dbReference type="SUPFAM" id="SSF69737">
    <property type="entry name" value="Urease metallochaperone UreE, C-terminal domain"/>
    <property type="match status" value="1"/>
</dbReference>
<dbReference type="Pfam" id="PF02814">
    <property type="entry name" value="UreE_N"/>
    <property type="match status" value="1"/>
</dbReference>
<dbReference type="Proteomes" id="UP000192273">
    <property type="component" value="Chromosome"/>
</dbReference>
<proteinExistence type="predicted"/>
<dbReference type="Gene3D" id="2.60.260.20">
    <property type="entry name" value="Urease metallochaperone UreE, N-terminal domain"/>
    <property type="match status" value="1"/>
</dbReference>
<dbReference type="InterPro" id="IPR036118">
    <property type="entry name" value="UreE_N_sf"/>
</dbReference>
<feature type="domain" description="UreE urease accessory N-terminal" evidence="1">
    <location>
        <begin position="16"/>
        <end position="79"/>
    </location>
</feature>
<keyword evidence="3" id="KW-1185">Reference proteome</keyword>
<gene>
    <name evidence="2" type="primary">ureE</name>
    <name evidence="2" type="ORF">ROSMUCSMR3_01158</name>
</gene>
<dbReference type="InterPro" id="IPR004029">
    <property type="entry name" value="UreE_N"/>
</dbReference>
<evidence type="ECO:0000259" key="1">
    <source>
        <dbReference type="SMART" id="SM00988"/>
    </source>
</evidence>
<dbReference type="RefSeq" id="WP_081506716.1">
    <property type="nucleotide sequence ID" value="NZ_CP020474.1"/>
</dbReference>
<reference evidence="2 3" key="1">
    <citation type="submission" date="2017-03" db="EMBL/GenBank/DDBJ databases">
        <title>Genome Sequence of Roseovarius mucosus strain SMR3 Isolated from a culture of the Diatom Skeletonema marinoi.</title>
        <authorList>
            <person name="Topel M."/>
            <person name="Pinder M."/>
            <person name="Johansson O.N."/>
            <person name="Kourtchenko O."/>
            <person name="Godhe A."/>
            <person name="Clarke A.K."/>
        </authorList>
    </citation>
    <scope>NUCLEOTIDE SEQUENCE [LARGE SCALE GENOMIC DNA]</scope>
    <source>
        <strain evidence="2 3">SMR3</strain>
    </source>
</reference>
<protein>
    <submittedName>
        <fullName evidence="2">Urease accessory protein UreE</fullName>
    </submittedName>
</protein>